<dbReference type="EMBL" id="DUJS01000004">
    <property type="protein sequence ID" value="HII70996.1"/>
    <property type="molecule type" value="Genomic_DNA"/>
</dbReference>
<dbReference type="Pfam" id="PF00994">
    <property type="entry name" value="MoCF_biosynth"/>
    <property type="match status" value="1"/>
</dbReference>
<dbReference type="InterPro" id="IPR038987">
    <property type="entry name" value="MoeA-like"/>
</dbReference>
<dbReference type="InterPro" id="IPR036688">
    <property type="entry name" value="MoeA_C_domain_IV_sf"/>
</dbReference>
<dbReference type="GO" id="GO:0005737">
    <property type="term" value="C:cytoplasm"/>
    <property type="evidence" value="ECO:0007669"/>
    <property type="project" value="TreeGrafter"/>
</dbReference>
<dbReference type="GO" id="GO:0061599">
    <property type="term" value="F:molybdopterin molybdotransferase activity"/>
    <property type="evidence" value="ECO:0007669"/>
    <property type="project" value="TreeGrafter"/>
</dbReference>
<dbReference type="InterPro" id="IPR001453">
    <property type="entry name" value="MoaB/Mog_dom"/>
</dbReference>
<dbReference type="InterPro" id="IPR036135">
    <property type="entry name" value="MoeA_linker/N_sf"/>
</dbReference>
<comment type="pathway">
    <text evidence="1">Cofactor biosynthesis; molybdopterin biosynthesis.</text>
</comment>
<sequence length="415" mass="45111">MSKRKYRGFVYTDDLAKPEEFIRFLRRFLSPPEPETVEVGPELSGRVLAEDVRAERPSPPFTRSAMDGYAVRSEDAEPGARLKVVGESRIGEGTDVKVGPGEAVYVDTGAPVPEGADAVIPVEFVERDGDEIIVEEGVDPGDNLDPAGCYVEEGEVLYRSGHLVEPVDVGVMLEHGVEEVDVHRPLRVSIVVTGNELVHRPSELESETQVVDCIGPVLTAELENMGCVEVVGTSLVKDDPGEIRETVEDYADRSDVVLITGGSSVGERDHVKDILDDTFDAFIHGIRARPGRPFGIAAREGTVAFTLPGWPTSCYSTFRVWVVPSLLVLAGADPLVVGFETEATGIKSKREVGVIARVRLTSDGAEGLSRDRSSHFALFRETDGFALVPPGGSERALILPLRGFLNLFDEVERKF</sequence>
<dbReference type="PROSITE" id="PS01079">
    <property type="entry name" value="MOCF_BIOSYNTHESIS_2"/>
    <property type="match status" value="1"/>
</dbReference>
<protein>
    <submittedName>
        <fullName evidence="4">Molybdopterin molybdotransferase MoeA</fullName>
    </submittedName>
</protein>
<name>A0A832TC92_9EURY</name>
<dbReference type="Gene3D" id="3.90.105.10">
    <property type="entry name" value="Molybdopterin biosynthesis moea protein, domain 2"/>
    <property type="match status" value="1"/>
</dbReference>
<dbReference type="Gene3D" id="2.170.190.11">
    <property type="entry name" value="Molybdopterin biosynthesis moea protein, domain 3"/>
    <property type="match status" value="1"/>
</dbReference>
<dbReference type="Gene3D" id="2.40.340.10">
    <property type="entry name" value="MoeA, C-terminal, domain IV"/>
    <property type="match status" value="1"/>
</dbReference>
<dbReference type="Proteomes" id="UP000619545">
    <property type="component" value="Unassembled WGS sequence"/>
</dbReference>
<evidence type="ECO:0000256" key="2">
    <source>
        <dbReference type="ARBA" id="ARBA00023150"/>
    </source>
</evidence>
<dbReference type="FunFam" id="2.170.190.11:FF:000001">
    <property type="entry name" value="Molybdopterin molybdenumtransferase"/>
    <property type="match status" value="1"/>
</dbReference>
<dbReference type="NCBIfam" id="TIGR00177">
    <property type="entry name" value="molyb_syn"/>
    <property type="match status" value="1"/>
</dbReference>
<dbReference type="GO" id="GO:0006777">
    <property type="term" value="P:Mo-molybdopterin cofactor biosynthetic process"/>
    <property type="evidence" value="ECO:0007669"/>
    <property type="project" value="UniProtKB-KW"/>
</dbReference>
<dbReference type="InterPro" id="IPR036425">
    <property type="entry name" value="MoaB/Mog-like_dom_sf"/>
</dbReference>
<gene>
    <name evidence="4" type="ORF">HA336_07185</name>
</gene>
<dbReference type="PANTHER" id="PTHR10192:SF19">
    <property type="entry name" value="MOLYBDOPTERIN BIOSYNTHESIS PROTEIN MJ0666-RELATED"/>
    <property type="match status" value="1"/>
</dbReference>
<feature type="domain" description="MoaB/Mog" evidence="3">
    <location>
        <begin position="189"/>
        <end position="328"/>
    </location>
</feature>
<dbReference type="Gene3D" id="3.40.980.10">
    <property type="entry name" value="MoaB/Mog-like domain"/>
    <property type="match status" value="1"/>
</dbReference>
<dbReference type="SUPFAM" id="SSF63882">
    <property type="entry name" value="MoeA N-terminal region -like"/>
    <property type="match status" value="1"/>
</dbReference>
<evidence type="ECO:0000259" key="3">
    <source>
        <dbReference type="SMART" id="SM00852"/>
    </source>
</evidence>
<reference evidence="4" key="1">
    <citation type="journal article" date="2020" name="bioRxiv">
        <title>A rank-normalized archaeal taxonomy based on genome phylogeny resolves widespread incomplete and uneven classifications.</title>
        <authorList>
            <person name="Rinke C."/>
            <person name="Chuvochina M."/>
            <person name="Mussig A.J."/>
            <person name="Chaumeil P.-A."/>
            <person name="Waite D.W."/>
            <person name="Whitman W.B."/>
            <person name="Parks D.H."/>
            <person name="Hugenholtz P."/>
        </authorList>
    </citation>
    <scope>NUCLEOTIDE SEQUENCE</scope>
    <source>
        <strain evidence="4">UBA8853</strain>
    </source>
</reference>
<dbReference type="GeneID" id="1478119"/>
<dbReference type="AlphaFoldDB" id="A0A832TC92"/>
<dbReference type="InterPro" id="IPR005110">
    <property type="entry name" value="MoeA_linker/N"/>
</dbReference>
<dbReference type="SUPFAM" id="SSF53218">
    <property type="entry name" value="Molybdenum cofactor biosynthesis proteins"/>
    <property type="match status" value="1"/>
</dbReference>
<dbReference type="Pfam" id="PF03453">
    <property type="entry name" value="MoeA_N"/>
    <property type="match status" value="1"/>
</dbReference>
<dbReference type="OMA" id="SCIICSY"/>
<evidence type="ECO:0000313" key="5">
    <source>
        <dbReference type="Proteomes" id="UP000619545"/>
    </source>
</evidence>
<comment type="caution">
    <text evidence="4">The sequence shown here is derived from an EMBL/GenBank/DDBJ whole genome shotgun (WGS) entry which is preliminary data.</text>
</comment>
<evidence type="ECO:0000256" key="1">
    <source>
        <dbReference type="ARBA" id="ARBA00005046"/>
    </source>
</evidence>
<dbReference type="SMART" id="SM00852">
    <property type="entry name" value="MoCF_biosynth"/>
    <property type="match status" value="1"/>
</dbReference>
<proteinExistence type="predicted"/>
<keyword evidence="4" id="KW-0808">Transferase</keyword>
<organism evidence="4 5">
    <name type="scientific">Methanopyrus kandleri</name>
    <dbReference type="NCBI Taxonomy" id="2320"/>
    <lineage>
        <taxon>Archaea</taxon>
        <taxon>Methanobacteriati</taxon>
        <taxon>Methanobacteriota</taxon>
        <taxon>Methanomada group</taxon>
        <taxon>Methanopyri</taxon>
        <taxon>Methanopyrales</taxon>
        <taxon>Methanopyraceae</taxon>
        <taxon>Methanopyrus</taxon>
    </lineage>
</organism>
<accession>A0A832TC92</accession>
<evidence type="ECO:0000313" key="4">
    <source>
        <dbReference type="EMBL" id="HII70996.1"/>
    </source>
</evidence>
<dbReference type="RefSeq" id="WP_011019892.1">
    <property type="nucleotide sequence ID" value="NZ_DUJS01000004.1"/>
</dbReference>
<dbReference type="CDD" id="cd00887">
    <property type="entry name" value="MoeA"/>
    <property type="match status" value="1"/>
</dbReference>
<keyword evidence="2" id="KW-0501">Molybdenum cofactor biosynthesis</keyword>
<dbReference type="InterPro" id="IPR008284">
    <property type="entry name" value="MoCF_biosynth_CS"/>
</dbReference>
<dbReference type="PANTHER" id="PTHR10192">
    <property type="entry name" value="MOLYBDOPTERIN BIOSYNTHESIS PROTEIN"/>
    <property type="match status" value="1"/>
</dbReference>